<keyword evidence="2" id="KW-1134">Transmembrane beta strand</keyword>
<feature type="signal peptide" evidence="4">
    <location>
        <begin position="1"/>
        <end position="26"/>
    </location>
</feature>
<dbReference type="Gene3D" id="2.40.160.50">
    <property type="entry name" value="membrane protein fhac: a member of the omp85/tpsb transporter family"/>
    <property type="match status" value="1"/>
</dbReference>
<organism evidence="7 8">
    <name type="scientific">Methylovulum psychrotolerans</name>
    <dbReference type="NCBI Taxonomy" id="1704499"/>
    <lineage>
        <taxon>Bacteria</taxon>
        <taxon>Pseudomonadati</taxon>
        <taxon>Pseudomonadota</taxon>
        <taxon>Gammaproteobacteria</taxon>
        <taxon>Methylococcales</taxon>
        <taxon>Methylococcaceae</taxon>
        <taxon>Methylovulum</taxon>
    </lineage>
</organism>
<evidence type="ECO:0000256" key="3">
    <source>
        <dbReference type="ARBA" id="ARBA00023136"/>
    </source>
</evidence>
<dbReference type="InterPro" id="IPR039910">
    <property type="entry name" value="D15-like"/>
</dbReference>
<feature type="domain" description="Bacterial surface antigen (D15)" evidence="5">
    <location>
        <begin position="317"/>
        <end position="617"/>
    </location>
</feature>
<evidence type="ECO:0000313" key="7">
    <source>
        <dbReference type="EMBL" id="ASF45757.1"/>
    </source>
</evidence>
<dbReference type="Pfam" id="PF01103">
    <property type="entry name" value="Omp85"/>
    <property type="match status" value="1"/>
</dbReference>
<dbReference type="KEGG" id="mpsy:CEK71_06545"/>
<evidence type="ECO:0000256" key="1">
    <source>
        <dbReference type="ARBA" id="ARBA00004370"/>
    </source>
</evidence>
<dbReference type="PANTHER" id="PTHR12815:SF42">
    <property type="entry name" value="BACTERIAL SURFACE ANTIGEN (D15) DOMAIN-CONTAINING PROTEIN"/>
    <property type="match status" value="1"/>
</dbReference>
<keyword evidence="2" id="KW-0812">Transmembrane</keyword>
<sequence length="617" mass="66476">MKLVFALRINGWILCLTLLAITAAYAADPQPYAVTIAKTGDTELDGMLAQVCTLISLKEVAPVGSFAMVARARADVGRFTAALQSLGYYQGKVQVRIADRPLDDRGIYDTIDYSPANPPVPVQITVEPGALFHVHNAVIEGSAPSEAKQWLGLKANAPARAADLQQAAEKLMLALQDHGYALAKVEEPIGQLLPDSHELDVSYRVVAGEPVTLGKVSVQGLAKVNPAFVDRRLKIASGQPFKLSDIEKDRQSLQATGVFSTVRVRLGEGQNPQKLDLQQHLPVTFVVGERLRHTIHLGAAYSTDLGGSLNNYWQHHNLFGYGEQLNLTAGVTQLGGNSTTGVGYNVAANFIKPDFLQIGQSLLVNVANIRQNLITYNEDVFLAEVQLSRKLSPVWTGTVGISPEQASITQQGETRDYTLASLPLSLKYDSTNNLLDPTHGNLATAALTPIESLQGSELHTFVIMQLSAASYLDFHTEGRSVLAVRGLLGNIAGAGRFDLPPDKRFYAGGSATVRGYRYQSIGPQFSDGNPQGGKGIATATVEFRQRLFEHYGVVAFTDAGQVSPDTLLASGDWRMGAGLGLRYYTSFGPLRLDVALPLNPQSNSGSFELYLGLGQAF</sequence>
<dbReference type="Pfam" id="PF07244">
    <property type="entry name" value="POTRA"/>
    <property type="match status" value="1"/>
</dbReference>
<proteinExistence type="predicted"/>
<reference evidence="7 8" key="1">
    <citation type="submission" date="2017-06" db="EMBL/GenBank/DDBJ databases">
        <title>Genome Sequencing of the methanotroph Methylovulum psychrotolerants str. HV10-M2 isolated from a high-altitude environment.</title>
        <authorList>
            <person name="Mateos-Rivera A."/>
        </authorList>
    </citation>
    <scope>NUCLEOTIDE SEQUENCE [LARGE SCALE GENOMIC DNA]</scope>
    <source>
        <strain evidence="7 8">HV10_M2</strain>
    </source>
</reference>
<gene>
    <name evidence="7" type="ORF">CEK71_06545</name>
</gene>
<accession>A0A1Z4BWS8</accession>
<dbReference type="OrthoDB" id="9803054at2"/>
<dbReference type="GO" id="GO:0019867">
    <property type="term" value="C:outer membrane"/>
    <property type="evidence" value="ECO:0007669"/>
    <property type="project" value="InterPro"/>
</dbReference>
<protein>
    <recommendedName>
        <fullName evidence="9">Outer membrane protein assembly factor</fullName>
    </recommendedName>
</protein>
<keyword evidence="8" id="KW-1185">Reference proteome</keyword>
<evidence type="ECO:0000256" key="2">
    <source>
        <dbReference type="ARBA" id="ARBA00022452"/>
    </source>
</evidence>
<name>A0A1Z4BWS8_9GAMM</name>
<comment type="subcellular location">
    <subcellularLocation>
        <location evidence="1">Membrane</location>
    </subcellularLocation>
</comment>
<evidence type="ECO:0008006" key="9">
    <source>
        <dbReference type="Google" id="ProtNLM"/>
    </source>
</evidence>
<evidence type="ECO:0000259" key="5">
    <source>
        <dbReference type="Pfam" id="PF01103"/>
    </source>
</evidence>
<keyword evidence="3" id="KW-0472">Membrane</keyword>
<dbReference type="Proteomes" id="UP000197019">
    <property type="component" value="Chromosome"/>
</dbReference>
<feature type="domain" description="POTRA" evidence="6">
    <location>
        <begin position="212"/>
        <end position="287"/>
    </location>
</feature>
<dbReference type="InterPro" id="IPR000184">
    <property type="entry name" value="Bac_surfAg_D15"/>
</dbReference>
<dbReference type="PANTHER" id="PTHR12815">
    <property type="entry name" value="SORTING AND ASSEMBLY MACHINERY SAMM50 PROTEIN FAMILY MEMBER"/>
    <property type="match status" value="1"/>
</dbReference>
<evidence type="ECO:0000313" key="8">
    <source>
        <dbReference type="Proteomes" id="UP000197019"/>
    </source>
</evidence>
<keyword evidence="4" id="KW-0732">Signal</keyword>
<evidence type="ECO:0000259" key="6">
    <source>
        <dbReference type="Pfam" id="PF07244"/>
    </source>
</evidence>
<dbReference type="EMBL" id="CP022129">
    <property type="protein sequence ID" value="ASF45757.1"/>
    <property type="molecule type" value="Genomic_DNA"/>
</dbReference>
<evidence type="ECO:0000256" key="4">
    <source>
        <dbReference type="SAM" id="SignalP"/>
    </source>
</evidence>
<dbReference type="Gene3D" id="3.10.20.310">
    <property type="entry name" value="membrane protein fhac"/>
    <property type="match status" value="1"/>
</dbReference>
<feature type="chain" id="PRO_5012599656" description="Outer membrane protein assembly factor" evidence="4">
    <location>
        <begin position="27"/>
        <end position="617"/>
    </location>
</feature>
<dbReference type="InterPro" id="IPR010827">
    <property type="entry name" value="BamA/TamA_POTRA"/>
</dbReference>
<dbReference type="RefSeq" id="WP_088618633.1">
    <property type="nucleotide sequence ID" value="NZ_CP022129.1"/>
</dbReference>
<dbReference type="AlphaFoldDB" id="A0A1Z4BWS8"/>